<keyword evidence="5 7" id="KW-1133">Transmembrane helix</keyword>
<evidence type="ECO:0000256" key="3">
    <source>
        <dbReference type="ARBA" id="ARBA00022475"/>
    </source>
</evidence>
<dbReference type="PANTHER" id="PTHR33452">
    <property type="entry name" value="OXIDOREDUCTASE CATD-RELATED"/>
    <property type="match status" value="1"/>
</dbReference>
<evidence type="ECO:0000256" key="4">
    <source>
        <dbReference type="ARBA" id="ARBA00022692"/>
    </source>
</evidence>
<feature type="transmembrane region" description="Helical" evidence="7">
    <location>
        <begin position="80"/>
        <end position="105"/>
    </location>
</feature>
<keyword evidence="4 7" id="KW-0812">Transmembrane</keyword>
<evidence type="ECO:0000256" key="6">
    <source>
        <dbReference type="ARBA" id="ARBA00023136"/>
    </source>
</evidence>
<name>A0ABS0DAP3_9NOCA</name>
<feature type="transmembrane region" description="Helical" evidence="7">
    <location>
        <begin position="150"/>
        <end position="170"/>
    </location>
</feature>
<comment type="caution">
    <text evidence="8">The sequence shown here is derived from an EMBL/GenBank/DDBJ whole genome shotgun (WGS) entry which is preliminary data.</text>
</comment>
<keyword evidence="9" id="KW-1185">Reference proteome</keyword>
<protein>
    <submittedName>
        <fullName evidence="8">DoxX family protein</fullName>
    </submittedName>
</protein>
<gene>
    <name evidence="8" type="ORF">IU449_10150</name>
</gene>
<evidence type="ECO:0000256" key="2">
    <source>
        <dbReference type="ARBA" id="ARBA00006679"/>
    </source>
</evidence>
<dbReference type="InterPro" id="IPR051907">
    <property type="entry name" value="DoxX-like_oxidoreductase"/>
</dbReference>
<dbReference type="Proteomes" id="UP000707731">
    <property type="component" value="Unassembled WGS sequence"/>
</dbReference>
<dbReference type="Pfam" id="PF07681">
    <property type="entry name" value="DoxX"/>
    <property type="match status" value="1"/>
</dbReference>
<dbReference type="PANTHER" id="PTHR33452:SF1">
    <property type="entry name" value="INNER MEMBRANE PROTEIN YPHA-RELATED"/>
    <property type="match status" value="1"/>
</dbReference>
<dbReference type="InterPro" id="IPR032808">
    <property type="entry name" value="DoxX"/>
</dbReference>
<evidence type="ECO:0000256" key="5">
    <source>
        <dbReference type="ARBA" id="ARBA00022989"/>
    </source>
</evidence>
<keyword evidence="6 7" id="KW-0472">Membrane</keyword>
<dbReference type="EMBL" id="JADLQN010000001">
    <property type="protein sequence ID" value="MBF6354903.1"/>
    <property type="molecule type" value="Genomic_DNA"/>
</dbReference>
<accession>A0ABS0DAP3</accession>
<evidence type="ECO:0000256" key="7">
    <source>
        <dbReference type="SAM" id="Phobius"/>
    </source>
</evidence>
<feature type="transmembrane region" description="Helical" evidence="7">
    <location>
        <begin position="117"/>
        <end position="138"/>
    </location>
</feature>
<comment type="subcellular location">
    <subcellularLocation>
        <location evidence="1">Cell membrane</location>
        <topology evidence="1">Multi-pass membrane protein</topology>
    </subcellularLocation>
</comment>
<proteinExistence type="inferred from homology"/>
<reference evidence="8 9" key="1">
    <citation type="submission" date="2020-10" db="EMBL/GenBank/DDBJ databases">
        <title>Identification of Nocardia species via Next-generation sequencing and recognition of intraspecies genetic diversity.</title>
        <authorList>
            <person name="Li P."/>
            <person name="Li P."/>
            <person name="Lu B."/>
        </authorList>
    </citation>
    <scope>NUCLEOTIDE SEQUENCE [LARGE SCALE GENOMIC DNA]</scope>
    <source>
        <strain evidence="8 9">BJ06-0143</strain>
    </source>
</reference>
<dbReference type="RefSeq" id="WP_195001581.1">
    <property type="nucleotide sequence ID" value="NZ_JADLQN010000001.1"/>
</dbReference>
<organism evidence="8 9">
    <name type="scientific">Nocardia higoensis</name>
    <dbReference type="NCBI Taxonomy" id="228599"/>
    <lineage>
        <taxon>Bacteria</taxon>
        <taxon>Bacillati</taxon>
        <taxon>Actinomycetota</taxon>
        <taxon>Actinomycetes</taxon>
        <taxon>Mycobacteriales</taxon>
        <taxon>Nocardiaceae</taxon>
        <taxon>Nocardia</taxon>
    </lineage>
</organism>
<evidence type="ECO:0000256" key="1">
    <source>
        <dbReference type="ARBA" id="ARBA00004651"/>
    </source>
</evidence>
<evidence type="ECO:0000313" key="8">
    <source>
        <dbReference type="EMBL" id="MBF6354903.1"/>
    </source>
</evidence>
<comment type="similarity">
    <text evidence="2">Belongs to the DoxX family.</text>
</comment>
<keyword evidence="3" id="KW-1003">Cell membrane</keyword>
<sequence>MTTTSTTPVVVVRQAGIDVGLLVLRLGIGLTMAAHGAQKLFGWFDGPGLEGTEGMVSGQGYPAPDFFAIVLGVTETFGGLALVIGLLTPLAGAAIMGTMINAVAVKWGSGYIGGIEYETVLALGGAALAFTGAGRIAVDGAIPALRHPRLTTGLGFVILGLVVAGVVLLLRN</sequence>
<evidence type="ECO:0000313" key="9">
    <source>
        <dbReference type="Proteomes" id="UP000707731"/>
    </source>
</evidence>